<keyword evidence="7" id="KW-1185">Reference proteome</keyword>
<dbReference type="InterPro" id="IPR011989">
    <property type="entry name" value="ARM-like"/>
</dbReference>
<dbReference type="SUPFAM" id="SSF48371">
    <property type="entry name" value="ARM repeat"/>
    <property type="match status" value="1"/>
</dbReference>
<dbReference type="AlphaFoldDB" id="A0A0V7ZW21"/>
<proteinExistence type="inferred from homology"/>
<dbReference type="GO" id="GO:0030089">
    <property type="term" value="C:phycobilisome"/>
    <property type="evidence" value="ECO:0007669"/>
    <property type="project" value="UniProtKB-KW"/>
</dbReference>
<evidence type="ECO:0000256" key="1">
    <source>
        <dbReference type="ARBA" id="ARBA00009299"/>
    </source>
</evidence>
<dbReference type="Gene3D" id="1.25.10.10">
    <property type="entry name" value="Leucine-rich Repeat Variant"/>
    <property type="match status" value="2"/>
</dbReference>
<dbReference type="InterPro" id="IPR016024">
    <property type="entry name" value="ARM-type_fold"/>
</dbReference>
<keyword evidence="3" id="KW-0605">Phycobilisome</keyword>
<dbReference type="RefSeq" id="WP_058183453.1">
    <property type="nucleotide sequence ID" value="NZ_LMTZ01000046.1"/>
</dbReference>
<dbReference type="Proteomes" id="UP000053372">
    <property type="component" value="Unassembled WGS sequence"/>
</dbReference>
<evidence type="ECO:0000313" key="6">
    <source>
        <dbReference type="EMBL" id="KST68761.1"/>
    </source>
</evidence>
<dbReference type="SUPFAM" id="SSF52540">
    <property type="entry name" value="P-loop containing nucleoside triphosphate hydrolases"/>
    <property type="match status" value="1"/>
</dbReference>
<dbReference type="EMBL" id="LMTZ01000046">
    <property type="protein sequence ID" value="KST68761.1"/>
    <property type="molecule type" value="Genomic_DNA"/>
</dbReference>
<keyword evidence="2" id="KW-0042">Antenna complex</keyword>
<evidence type="ECO:0000256" key="3">
    <source>
        <dbReference type="ARBA" id="ARBA00022738"/>
    </source>
</evidence>
<organism evidence="6 7">
    <name type="scientific">Mastigocoleus testarum BC008</name>
    <dbReference type="NCBI Taxonomy" id="371196"/>
    <lineage>
        <taxon>Bacteria</taxon>
        <taxon>Bacillati</taxon>
        <taxon>Cyanobacteriota</taxon>
        <taxon>Cyanophyceae</taxon>
        <taxon>Nostocales</taxon>
        <taxon>Hapalosiphonaceae</taxon>
        <taxon>Mastigocoleus</taxon>
    </lineage>
</organism>
<comment type="similarity">
    <text evidence="1">Belongs to the CpcE/RpcE/PecE family.</text>
</comment>
<dbReference type="PANTHER" id="PTHR12697">
    <property type="entry name" value="PBS LYASE HEAT-LIKE PROTEIN"/>
    <property type="match status" value="1"/>
</dbReference>
<gene>
    <name evidence="6" type="ORF">BC008_02035</name>
    <name evidence="5" type="ORF">BC008_17935</name>
</gene>
<dbReference type="GO" id="GO:0016491">
    <property type="term" value="F:oxidoreductase activity"/>
    <property type="evidence" value="ECO:0007669"/>
    <property type="project" value="TreeGrafter"/>
</dbReference>
<dbReference type="EMBL" id="LMTZ01000120">
    <property type="protein sequence ID" value="KST64509.1"/>
    <property type="molecule type" value="Genomic_DNA"/>
</dbReference>
<evidence type="ECO:0000256" key="2">
    <source>
        <dbReference type="ARBA" id="ARBA00022549"/>
    </source>
</evidence>
<keyword evidence="4" id="KW-0456">Lyase</keyword>
<reference evidence="6 7" key="1">
    <citation type="journal article" date="2015" name="Genome Announc.">
        <title>Draft Genome of the Euendolithic (true boring) Cyanobacterium Mastigocoleus testarum strain BC008.</title>
        <authorList>
            <person name="Guida B.S."/>
            <person name="Garcia-Pichel F."/>
        </authorList>
    </citation>
    <scope>NUCLEOTIDE SEQUENCE [LARGE SCALE GENOMIC DNA]</scope>
    <source>
        <strain evidence="6 7">BC008</strain>
    </source>
</reference>
<protein>
    <submittedName>
        <fullName evidence="6">Uncharacterized protein</fullName>
    </submittedName>
</protein>
<evidence type="ECO:0000256" key="4">
    <source>
        <dbReference type="ARBA" id="ARBA00023239"/>
    </source>
</evidence>
<dbReference type="GO" id="GO:0016829">
    <property type="term" value="F:lyase activity"/>
    <property type="evidence" value="ECO:0007669"/>
    <property type="project" value="UniProtKB-KW"/>
</dbReference>
<dbReference type="PANTHER" id="PTHR12697:SF5">
    <property type="entry name" value="DEOXYHYPUSINE HYDROXYLASE"/>
    <property type="match status" value="1"/>
</dbReference>
<sequence>MSFNTRFRFSFLRTQKFTVRIAILLLLFSSPLFFWNASWGQNITSVKSQQKPSKIPENSEISDNINTELKKFNSQYSSFEDKKEAIYVLRKYLKDPKKQVRITALDALSAIGTGADDALDDLKYMIKTEQDPEILSNAITTIGSINATHAISELIDVFKDEKQDLQVRLSAGEVITYTEENKKLISDLIPWLLDVLKNPNVSETKLRIKVAKLLSKKLHQLKRKQYPEETVEVLTEALKDPTWRVRSYAADTLGNIGFNAESSIDQLVAAYNRGRNNTMKNSVIGALGDIGSSKRTNNKRSLMIVTKMTNILKDEKNINIYIFTNITDALTRVVVKLEQNKTNHIKPKQLNGLISNLEKALVSIEKSNFNSVYIQTDTVNLRSSLERLQHHQVINEIIKNPSVWGLGVYLISLFGIFWLRPLWLLKIDKALKSVGYFKLPVIDKEISLNWLLLTLKYRPRVLDAWVQEYLKSVQNEFEQKDTVSDRNVYISIPVVRDKDKPIAELKSEHLRSTFDKKRGCLLIQGEGGVGKTSLACQIAKWAMSDDKSQLLCKHRMLPVLIEEDLEISNEIEIEMGKLSKSPLIAALIDTIQGQLQDLTDEIEPVSEELLERLLRERRILVIVDHLSEMNETTRKAIRPESPDFPINALVVTSRSEENLGKVTKTTLKPLRIQGDRLSSFMEAYLTQANKRELFTDTEFFQACSGLSQMVGERNITALLAKLYADQLIATKVEGVQQVPLQKSENIPDLMLWYLNELNRTVLSDYRLTNPTIQQDAKVIAWECVKRTFQPTDAQRDKILASLQGDDAELRLIYFEKRLRIIQTTDVAQKKIRFALDPLAEYLAAMHFVELCQHSNNHQEHNPWNDFSYKLNEGLIKINLIKGFCVALYDYCQILVEKEDEPVLEVARFILQQFEKEKSPLKLLINPSTSKSDTSQEKLIRIN</sequence>
<evidence type="ECO:0000313" key="7">
    <source>
        <dbReference type="Proteomes" id="UP000053372"/>
    </source>
</evidence>
<dbReference type="Pfam" id="PF13646">
    <property type="entry name" value="HEAT_2"/>
    <property type="match status" value="2"/>
</dbReference>
<dbReference type="Gene3D" id="3.40.50.300">
    <property type="entry name" value="P-loop containing nucleotide triphosphate hydrolases"/>
    <property type="match status" value="1"/>
</dbReference>
<comment type="caution">
    <text evidence="6">The sequence shown here is derived from an EMBL/GenBank/DDBJ whole genome shotgun (WGS) entry which is preliminary data.</text>
</comment>
<dbReference type="OrthoDB" id="499561at2"/>
<dbReference type="InterPro" id="IPR027417">
    <property type="entry name" value="P-loop_NTPase"/>
</dbReference>
<evidence type="ECO:0000313" key="5">
    <source>
        <dbReference type="EMBL" id="KST64509.1"/>
    </source>
</evidence>
<accession>A0A0V7ZW21</accession>
<name>A0A0V7ZW21_9CYAN</name>